<gene>
    <name evidence="1" type="ORF">LCGC14_1407050</name>
</gene>
<protein>
    <submittedName>
        <fullName evidence="1">Uncharacterized protein</fullName>
    </submittedName>
</protein>
<accession>A0A0F9JVF2</accession>
<proteinExistence type="predicted"/>
<comment type="caution">
    <text evidence="1">The sequence shown here is derived from an EMBL/GenBank/DDBJ whole genome shotgun (WGS) entry which is preliminary data.</text>
</comment>
<evidence type="ECO:0000313" key="1">
    <source>
        <dbReference type="EMBL" id="KKM73774.1"/>
    </source>
</evidence>
<dbReference type="AlphaFoldDB" id="A0A0F9JVF2"/>
<dbReference type="EMBL" id="LAZR01009248">
    <property type="protein sequence ID" value="KKM73774.1"/>
    <property type="molecule type" value="Genomic_DNA"/>
</dbReference>
<reference evidence="1" key="1">
    <citation type="journal article" date="2015" name="Nature">
        <title>Complex archaea that bridge the gap between prokaryotes and eukaryotes.</title>
        <authorList>
            <person name="Spang A."/>
            <person name="Saw J.H."/>
            <person name="Jorgensen S.L."/>
            <person name="Zaremba-Niedzwiedzka K."/>
            <person name="Martijn J."/>
            <person name="Lind A.E."/>
            <person name="van Eijk R."/>
            <person name="Schleper C."/>
            <person name="Guy L."/>
            <person name="Ettema T.J."/>
        </authorList>
    </citation>
    <scope>NUCLEOTIDE SEQUENCE</scope>
</reference>
<sequence>MPVILNTDPPLISIDIYYIEEEKAQGHLVYHFMRSKDDMDEWTEKGYCLENEMTENAAGKIEKLITAWKRLTWKDYNSIVSQCLRFTGKDDDRKAEIDPVQFRDLKLKTCLRRWNVCDATGAQVEVNVANIDAIIPEIANELLYSFEKVTEPGEQDLKK</sequence>
<organism evidence="1">
    <name type="scientific">marine sediment metagenome</name>
    <dbReference type="NCBI Taxonomy" id="412755"/>
    <lineage>
        <taxon>unclassified sequences</taxon>
        <taxon>metagenomes</taxon>
        <taxon>ecological metagenomes</taxon>
    </lineage>
</organism>
<name>A0A0F9JVF2_9ZZZZ</name>